<dbReference type="Gene3D" id="3.30.200.20">
    <property type="entry name" value="Phosphorylase Kinase, domain 1"/>
    <property type="match status" value="1"/>
</dbReference>
<gene>
    <name evidence="5" type="ORF">AT9943_LOCUS4666</name>
</gene>
<dbReference type="AlphaFoldDB" id="A0A7G2E6K8"/>
<dbReference type="GO" id="GO:0007166">
    <property type="term" value="P:cell surface receptor signaling pathway"/>
    <property type="evidence" value="ECO:0007669"/>
    <property type="project" value="InterPro"/>
</dbReference>
<dbReference type="Proteomes" id="UP000516314">
    <property type="component" value="Chromosome 1"/>
</dbReference>
<dbReference type="PROSITE" id="PS50011">
    <property type="entry name" value="PROTEIN_KINASE_DOM"/>
    <property type="match status" value="1"/>
</dbReference>
<sequence>MILIKKDVGWWSGLRVDRLCRDIAVSSMVSGHKKFLKLVGCCLEFEDRVMVYHGVKKHYHLEISEQPRKRRMKIAQDIATALAYLHTAFPRPVIYRIDLQNIFYQLGKGLEMNWWWKMRKKGQVLKRGAMVLEDLIECCDGKSNPIKFFSADEILKATNNFSHSNHVYVLNLGCHWYSGKNENHPMILIKKDFGVESYLGLDRLLCRDIAVSSMVSGHKNFLKLVGCCLEFEYPAMIYNGVKKHYPLEISEQTWKRRMKIAEDIATALAYLHNAFPRPFVYRTLSLNNILLDEDGVAKLTDFSYCVSIPEGETFVRVDRDVGLYNFRSSGVVSEKTDVFAFGIFMGHRLLLGNESFFEHYRGEEEESEGGGSDTDHEFSSAMDRQAQTLLSELTEDFADIEMLDKMDEISEQEFYQIKAFRMLSLRCIGRKGEVPTMVEVAKELKMIQKSLINDSSSSFSGETQFNSPQDISHLILVTNQT</sequence>
<dbReference type="SUPFAM" id="SSF56112">
    <property type="entry name" value="Protein kinase-like (PK-like)"/>
    <property type="match status" value="2"/>
</dbReference>
<feature type="domain" description="Protein kinase" evidence="4">
    <location>
        <begin position="100"/>
        <end position="415"/>
    </location>
</feature>
<dbReference type="PANTHER" id="PTHR27005:SF188">
    <property type="entry name" value="INACTIVE SERINE_THREONINE-PROTEIN KINASE ZRK12-RELATED"/>
    <property type="match status" value="1"/>
</dbReference>
<proteinExistence type="inferred from homology"/>
<accession>A0A7G2E6K8</accession>
<evidence type="ECO:0000259" key="4">
    <source>
        <dbReference type="PROSITE" id="PS50011"/>
    </source>
</evidence>
<dbReference type="InterPro" id="IPR011009">
    <property type="entry name" value="Kinase-like_dom_sf"/>
</dbReference>
<evidence type="ECO:0000256" key="2">
    <source>
        <dbReference type="ARBA" id="ARBA00022840"/>
    </source>
</evidence>
<dbReference type="Gene3D" id="1.10.510.10">
    <property type="entry name" value="Transferase(Phosphotransferase) domain 1"/>
    <property type="match status" value="2"/>
</dbReference>
<organism evidence="5 6">
    <name type="scientific">Arabidopsis thaliana</name>
    <name type="common">Mouse-ear cress</name>
    <dbReference type="NCBI Taxonomy" id="3702"/>
    <lineage>
        <taxon>Eukaryota</taxon>
        <taxon>Viridiplantae</taxon>
        <taxon>Streptophyta</taxon>
        <taxon>Embryophyta</taxon>
        <taxon>Tracheophyta</taxon>
        <taxon>Spermatophyta</taxon>
        <taxon>Magnoliopsida</taxon>
        <taxon>eudicotyledons</taxon>
        <taxon>Gunneridae</taxon>
        <taxon>Pentapetalae</taxon>
        <taxon>rosids</taxon>
        <taxon>malvids</taxon>
        <taxon>Brassicales</taxon>
        <taxon>Brassicaceae</taxon>
        <taxon>Camelineae</taxon>
        <taxon>Arabidopsis</taxon>
    </lineage>
</organism>
<dbReference type="InterPro" id="IPR000719">
    <property type="entry name" value="Prot_kinase_dom"/>
</dbReference>
<protein>
    <submittedName>
        <fullName evidence="5">(thale cress) hypothetical protein</fullName>
    </submittedName>
</protein>
<keyword evidence="1 3" id="KW-0547">Nucleotide-binding</keyword>
<dbReference type="GO" id="GO:0009266">
    <property type="term" value="P:response to temperature stimulus"/>
    <property type="evidence" value="ECO:0007669"/>
    <property type="project" value="UniProtKB-ARBA"/>
</dbReference>
<comment type="subcellular location">
    <subcellularLocation>
        <location evidence="3">Membrane</location>
        <topology evidence="3">Single-pass type I membrane protein</topology>
    </subcellularLocation>
</comment>
<dbReference type="EMBL" id="LR881466">
    <property type="protein sequence ID" value="CAD5316341.1"/>
    <property type="molecule type" value="Genomic_DNA"/>
</dbReference>
<keyword evidence="2 3" id="KW-0067">ATP-binding</keyword>
<dbReference type="GO" id="GO:0004672">
    <property type="term" value="F:protein kinase activity"/>
    <property type="evidence" value="ECO:0007669"/>
    <property type="project" value="InterPro"/>
</dbReference>
<reference evidence="5 6" key="1">
    <citation type="submission" date="2020-09" db="EMBL/GenBank/DDBJ databases">
        <authorList>
            <person name="Ashkenazy H."/>
        </authorList>
    </citation>
    <scope>NUCLEOTIDE SEQUENCE [LARGE SCALE GENOMIC DNA]</scope>
    <source>
        <strain evidence="6">cv. Cdm-0</strain>
    </source>
</reference>
<evidence type="ECO:0000256" key="3">
    <source>
        <dbReference type="RuleBase" id="RU369027"/>
    </source>
</evidence>
<evidence type="ECO:0000313" key="6">
    <source>
        <dbReference type="Proteomes" id="UP000516314"/>
    </source>
</evidence>
<dbReference type="FunFam" id="3.30.200.20:FF:000515">
    <property type="entry name" value="Inactive serine/threonine-protein kinase"/>
    <property type="match status" value="1"/>
</dbReference>
<comment type="similarity">
    <text evidence="3">Belongs to the protein kinase superfamily. Ser/Thr protein kinase family.</text>
</comment>
<dbReference type="GO" id="GO:0005524">
    <property type="term" value="F:ATP binding"/>
    <property type="evidence" value="ECO:0007669"/>
    <property type="project" value="UniProtKB-UniRule"/>
</dbReference>
<dbReference type="Pfam" id="PF00069">
    <property type="entry name" value="Pkinase"/>
    <property type="match status" value="1"/>
</dbReference>
<dbReference type="GO" id="GO:0016020">
    <property type="term" value="C:membrane"/>
    <property type="evidence" value="ECO:0007669"/>
    <property type="project" value="UniProtKB-SubCell"/>
</dbReference>
<evidence type="ECO:0000256" key="1">
    <source>
        <dbReference type="ARBA" id="ARBA00022741"/>
    </source>
</evidence>
<evidence type="ECO:0000313" key="5">
    <source>
        <dbReference type="EMBL" id="CAD5316341.1"/>
    </source>
</evidence>
<name>A0A7G2E6K8_ARATH</name>
<dbReference type="PANTHER" id="PTHR27005">
    <property type="entry name" value="WALL-ASSOCIATED RECEPTOR KINASE-LIKE 21"/>
    <property type="match status" value="1"/>
</dbReference>
<dbReference type="InterPro" id="IPR045274">
    <property type="entry name" value="WAK-like"/>
</dbReference>